<feature type="binding site" evidence="7">
    <location>
        <position position="39"/>
    </location>
    <ligand>
        <name>Ca(2+)</name>
        <dbReference type="ChEBI" id="CHEBI:29108"/>
    </ligand>
</feature>
<feature type="transmembrane region" description="Helical" evidence="9">
    <location>
        <begin position="179"/>
        <end position="195"/>
    </location>
</feature>
<feature type="binding site" evidence="8">
    <location>
        <position position="213"/>
    </location>
    <ligand>
        <name>Zn(2+)</name>
        <dbReference type="ChEBI" id="CHEBI:29105"/>
        <note>catalytic</note>
    </ligand>
</feature>
<evidence type="ECO:0000256" key="3">
    <source>
        <dbReference type="ARBA" id="ARBA00022692"/>
    </source>
</evidence>
<evidence type="ECO:0000256" key="8">
    <source>
        <dbReference type="PIRSR" id="PIRSR608901-2"/>
    </source>
</evidence>
<evidence type="ECO:0000256" key="4">
    <source>
        <dbReference type="ARBA" id="ARBA00022801"/>
    </source>
</evidence>
<evidence type="ECO:0000256" key="5">
    <source>
        <dbReference type="ARBA" id="ARBA00022989"/>
    </source>
</evidence>
<feature type="binding site" evidence="7">
    <location>
        <position position="26"/>
    </location>
    <ligand>
        <name>Ca(2+)</name>
        <dbReference type="ChEBI" id="CHEBI:29108"/>
    </ligand>
</feature>
<keyword evidence="11" id="KW-1185">Reference proteome</keyword>
<keyword evidence="6 9" id="KW-0472">Membrane</keyword>
<comment type="similarity">
    <text evidence="2">Belongs to the alkaline ceramidase family.</text>
</comment>
<comment type="caution">
    <text evidence="10">The sequence shown here is derived from an EMBL/GenBank/DDBJ whole genome shotgun (WGS) entry which is preliminary data.</text>
</comment>
<reference evidence="10" key="1">
    <citation type="submission" date="2020-06" db="EMBL/GenBank/DDBJ databases">
        <title>WGS assembly of Ceratodon purpureus strain R40.</title>
        <authorList>
            <person name="Carey S.B."/>
            <person name="Jenkins J."/>
            <person name="Shu S."/>
            <person name="Lovell J.T."/>
            <person name="Sreedasyam A."/>
            <person name="Maumus F."/>
            <person name="Tiley G.P."/>
            <person name="Fernandez-Pozo N."/>
            <person name="Barry K."/>
            <person name="Chen C."/>
            <person name="Wang M."/>
            <person name="Lipzen A."/>
            <person name="Daum C."/>
            <person name="Saski C.A."/>
            <person name="Payton A.C."/>
            <person name="Mcbreen J.C."/>
            <person name="Conrad R.E."/>
            <person name="Kollar L.M."/>
            <person name="Olsson S."/>
            <person name="Huttunen S."/>
            <person name="Landis J.B."/>
            <person name="Wickett N.J."/>
            <person name="Johnson M.G."/>
            <person name="Rensing S.A."/>
            <person name="Grimwood J."/>
            <person name="Schmutz J."/>
            <person name="Mcdaniel S.F."/>
        </authorList>
    </citation>
    <scope>NUCLEOTIDE SEQUENCE</scope>
    <source>
        <strain evidence="10">R40</strain>
    </source>
</reference>
<dbReference type="PANTHER" id="PTHR46852:SF1">
    <property type="entry name" value="ALKALINE PHYTOCERAMIDASE FAMILY PROTEIN, EXPRESSED"/>
    <property type="match status" value="1"/>
</dbReference>
<feature type="transmembrane region" description="Helical" evidence="9">
    <location>
        <begin position="215"/>
        <end position="234"/>
    </location>
</feature>
<feature type="transmembrane region" description="Helical" evidence="9">
    <location>
        <begin position="102"/>
        <end position="120"/>
    </location>
</feature>
<evidence type="ECO:0000256" key="1">
    <source>
        <dbReference type="ARBA" id="ARBA00004141"/>
    </source>
</evidence>
<evidence type="ECO:0000256" key="9">
    <source>
        <dbReference type="SAM" id="Phobius"/>
    </source>
</evidence>
<dbReference type="Pfam" id="PF05875">
    <property type="entry name" value="Ceramidase"/>
    <property type="match status" value="1"/>
</dbReference>
<dbReference type="AlphaFoldDB" id="A0A8T0I6J0"/>
<dbReference type="EMBL" id="CM026424">
    <property type="protein sequence ID" value="KAG0579104.1"/>
    <property type="molecule type" value="Genomic_DNA"/>
</dbReference>
<feature type="binding site" evidence="8">
    <location>
        <position position="217"/>
    </location>
    <ligand>
        <name>Zn(2+)</name>
        <dbReference type="ChEBI" id="CHEBI:29105"/>
        <note>catalytic</note>
    </ligand>
</feature>
<organism evidence="10 11">
    <name type="scientific">Ceratodon purpureus</name>
    <name type="common">Fire moss</name>
    <name type="synonym">Dicranum purpureum</name>
    <dbReference type="NCBI Taxonomy" id="3225"/>
    <lineage>
        <taxon>Eukaryota</taxon>
        <taxon>Viridiplantae</taxon>
        <taxon>Streptophyta</taxon>
        <taxon>Embryophyta</taxon>
        <taxon>Bryophyta</taxon>
        <taxon>Bryophytina</taxon>
        <taxon>Bryopsida</taxon>
        <taxon>Dicranidae</taxon>
        <taxon>Pseudoditrichales</taxon>
        <taxon>Ditrichaceae</taxon>
        <taxon>Ceratodon</taxon>
    </lineage>
</organism>
<dbReference type="GO" id="GO:0016020">
    <property type="term" value="C:membrane"/>
    <property type="evidence" value="ECO:0007669"/>
    <property type="project" value="UniProtKB-SubCell"/>
</dbReference>
<protein>
    <submittedName>
        <fullName evidence="10">Uncharacterized protein</fullName>
    </submittedName>
</protein>
<comment type="cofactor">
    <cofactor evidence="8">
        <name>Zn(2+)</name>
        <dbReference type="ChEBI" id="CHEBI:29105"/>
    </cofactor>
</comment>
<keyword evidence="4" id="KW-0378">Hydrolase</keyword>
<dbReference type="PANTHER" id="PTHR46852">
    <property type="entry name" value="ALKALINE CERAMIDASE"/>
    <property type="match status" value="1"/>
</dbReference>
<feature type="transmembrane region" description="Helical" evidence="9">
    <location>
        <begin position="40"/>
        <end position="59"/>
    </location>
</feature>
<dbReference type="GO" id="GO:0006914">
    <property type="term" value="P:autophagy"/>
    <property type="evidence" value="ECO:0007669"/>
    <property type="project" value="InterPro"/>
</dbReference>
<gene>
    <name evidence="10" type="ORF">KC19_4G073300</name>
</gene>
<keyword evidence="7" id="KW-0106">Calcium</keyword>
<dbReference type="Proteomes" id="UP000822688">
    <property type="component" value="Chromosome 4"/>
</dbReference>
<accession>A0A8T0I6J0</accession>
<feature type="transmembrane region" description="Helical" evidence="9">
    <location>
        <begin position="127"/>
        <end position="144"/>
    </location>
</feature>
<keyword evidence="7" id="KW-0479">Metal-binding</keyword>
<keyword evidence="3 9" id="KW-0812">Transmembrane</keyword>
<evidence type="ECO:0000256" key="6">
    <source>
        <dbReference type="ARBA" id="ARBA00023136"/>
    </source>
</evidence>
<evidence type="ECO:0000256" key="7">
    <source>
        <dbReference type="PIRSR" id="PIRSR608901-1"/>
    </source>
</evidence>
<dbReference type="GO" id="GO:0046872">
    <property type="term" value="F:metal ion binding"/>
    <property type="evidence" value="ECO:0007669"/>
    <property type="project" value="UniProtKB-KW"/>
</dbReference>
<feature type="binding site" evidence="8">
    <location>
        <position position="87"/>
    </location>
    <ligand>
        <name>Zn(2+)</name>
        <dbReference type="ChEBI" id="CHEBI:29105"/>
        <note>catalytic</note>
    </ligand>
</feature>
<comment type="subcellular location">
    <subcellularLocation>
        <location evidence="1">Membrane</location>
        <topology evidence="1">Multi-pass membrane protein</topology>
    </subcellularLocation>
</comment>
<dbReference type="GO" id="GO:0098542">
    <property type="term" value="P:defense response to other organism"/>
    <property type="evidence" value="ECO:0007669"/>
    <property type="project" value="InterPro"/>
</dbReference>
<keyword evidence="8" id="KW-0862">Zinc</keyword>
<feature type="binding site" evidence="7">
    <location>
        <position position="30"/>
    </location>
    <ligand>
        <name>Ca(2+)</name>
        <dbReference type="ChEBI" id="CHEBI:29108"/>
    </ligand>
</feature>
<feature type="transmembrane region" description="Helical" evidence="9">
    <location>
        <begin position="150"/>
        <end position="167"/>
    </location>
</feature>
<evidence type="ECO:0000256" key="2">
    <source>
        <dbReference type="ARBA" id="ARBA00009780"/>
    </source>
</evidence>
<dbReference type="GO" id="GO:0016811">
    <property type="term" value="F:hydrolase activity, acting on carbon-nitrogen (but not peptide) bonds, in linear amides"/>
    <property type="evidence" value="ECO:0007669"/>
    <property type="project" value="InterPro"/>
</dbReference>
<feature type="binding site" evidence="7">
    <location>
        <position position="28"/>
    </location>
    <ligand>
        <name>Ca(2+)</name>
        <dbReference type="ChEBI" id="CHEBI:29108"/>
    </ligand>
</feature>
<evidence type="ECO:0000313" key="11">
    <source>
        <dbReference type="Proteomes" id="UP000822688"/>
    </source>
</evidence>
<sequence>MAGEAFTSATTSSAGYWGPITASTEWCEKNYVVTPMVAEFYNTISNAPGIILALIGLYYAISQKFERRFSVLHLSTIALGFGSILFHATLKHAQQQSDETPMVWVMLLYIYVLYSPDWHYRSTMPTVLFLYGTIFAVLHSQFRFVVGFQIQLVCLAVLCLPRMYKYYIHSKEAPVRKLAHRYILFLVVGGIFWFADRFFCNQMAKLPINVQGHALWHVLMGFNSYFGNTFLQYCRAEQLNWNPRMEYLLGVLPYVKVQKTDSERKEQ</sequence>
<dbReference type="InterPro" id="IPR008901">
    <property type="entry name" value="ACER"/>
</dbReference>
<keyword evidence="5 9" id="KW-1133">Transmembrane helix</keyword>
<dbReference type="GO" id="GO:0009651">
    <property type="term" value="P:response to salt stress"/>
    <property type="evidence" value="ECO:0007669"/>
    <property type="project" value="InterPro"/>
</dbReference>
<feature type="transmembrane region" description="Helical" evidence="9">
    <location>
        <begin position="71"/>
        <end position="90"/>
    </location>
</feature>
<proteinExistence type="inferred from homology"/>
<dbReference type="InterPro" id="IPR044219">
    <property type="entry name" value="ACER_plant"/>
</dbReference>
<name>A0A8T0I6J0_CERPU</name>
<dbReference type="GO" id="GO:0006672">
    <property type="term" value="P:ceramide metabolic process"/>
    <property type="evidence" value="ECO:0007669"/>
    <property type="project" value="InterPro"/>
</dbReference>
<evidence type="ECO:0000313" key="10">
    <source>
        <dbReference type="EMBL" id="KAG0579104.1"/>
    </source>
</evidence>